<proteinExistence type="predicted"/>
<name>A0A1F7JCP5_9BACT</name>
<reference evidence="2 3" key="1">
    <citation type="journal article" date="2016" name="Nat. Commun.">
        <title>Thousands of microbial genomes shed light on interconnected biogeochemical processes in an aquifer system.</title>
        <authorList>
            <person name="Anantharaman K."/>
            <person name="Brown C.T."/>
            <person name="Hug L.A."/>
            <person name="Sharon I."/>
            <person name="Castelle C.J."/>
            <person name="Probst A.J."/>
            <person name="Thomas B.C."/>
            <person name="Singh A."/>
            <person name="Wilkins M.J."/>
            <person name="Karaoz U."/>
            <person name="Brodie E.L."/>
            <person name="Williams K.H."/>
            <person name="Hubbard S.S."/>
            <person name="Banfield J.F."/>
        </authorList>
    </citation>
    <scope>NUCLEOTIDE SEQUENCE [LARGE SCALE GENOMIC DNA]</scope>
</reference>
<dbReference type="EMBL" id="MGAT01000002">
    <property type="protein sequence ID" value="OGK53379.1"/>
    <property type="molecule type" value="Genomic_DNA"/>
</dbReference>
<protein>
    <recommendedName>
        <fullName evidence="4">Type II secretion system protein GspI C-terminal domain-containing protein</fullName>
    </recommendedName>
</protein>
<keyword evidence="1" id="KW-1133">Transmembrane helix</keyword>
<accession>A0A1F7JCP5</accession>
<evidence type="ECO:0000313" key="3">
    <source>
        <dbReference type="Proteomes" id="UP000178857"/>
    </source>
</evidence>
<dbReference type="Proteomes" id="UP000178857">
    <property type="component" value="Unassembled WGS sequence"/>
</dbReference>
<dbReference type="AlphaFoldDB" id="A0A1F7JCP5"/>
<sequence length="144" mass="16128">MKKSFSLVEILVFVTVLSVFFVAAMSILTYSLRNMKVNEHKILASHYAGEALEWIKEEKDKDWNVFLALDSNPESTTYCLNSLSWSSGSCTTYDLGSPSPIFKREAVLDSQTSPERVNATVNVYWVEGSDVFSVSLNSVLTILE</sequence>
<evidence type="ECO:0008006" key="4">
    <source>
        <dbReference type="Google" id="ProtNLM"/>
    </source>
</evidence>
<evidence type="ECO:0000313" key="2">
    <source>
        <dbReference type="EMBL" id="OGK53379.1"/>
    </source>
</evidence>
<feature type="transmembrane region" description="Helical" evidence="1">
    <location>
        <begin position="6"/>
        <end position="32"/>
    </location>
</feature>
<organism evidence="2 3">
    <name type="scientific">Candidatus Roizmanbacteria bacterium RIFCSPLOWO2_01_FULL_44_13</name>
    <dbReference type="NCBI Taxonomy" id="1802069"/>
    <lineage>
        <taxon>Bacteria</taxon>
        <taxon>Candidatus Roizmaniibacteriota</taxon>
    </lineage>
</organism>
<gene>
    <name evidence="2" type="ORF">A2970_02475</name>
</gene>
<keyword evidence="1" id="KW-0812">Transmembrane</keyword>
<comment type="caution">
    <text evidence="2">The sequence shown here is derived from an EMBL/GenBank/DDBJ whole genome shotgun (WGS) entry which is preliminary data.</text>
</comment>
<evidence type="ECO:0000256" key="1">
    <source>
        <dbReference type="SAM" id="Phobius"/>
    </source>
</evidence>
<dbReference type="STRING" id="1802069.A2970_02475"/>
<keyword evidence="1" id="KW-0472">Membrane</keyword>